<sequence length="146" mass="16078">MSVLAIYRDQEVQSVCVSWKLIQGWTGPVGHQENTLGALALVSPADPEPIPTRSKGAPPHTSLPPSSLGCLYKDELHELGSEFRTKDCYDCTCSMDGSMRCCQAYGTPVGYDKKKCKAIFNKKTCTYRVVEKKDRSKECEGHAMVG</sequence>
<dbReference type="InParanoid" id="A0A803KBB8"/>
<dbReference type="InterPro" id="IPR008735">
    <property type="entry name" value="PSP94"/>
</dbReference>
<proteinExistence type="inferred from homology"/>
<dbReference type="PANTHER" id="PTHR10500:SF7">
    <property type="entry name" value="BETA-MICROSEMINOPROTEIN"/>
    <property type="match status" value="1"/>
</dbReference>
<dbReference type="FunCoup" id="A0A803KBB8">
    <property type="interactions" value="63"/>
</dbReference>
<dbReference type="GeneTree" id="ENSGT00940000154371"/>
<evidence type="ECO:0000256" key="2">
    <source>
        <dbReference type="ARBA" id="ARBA00010352"/>
    </source>
</evidence>
<dbReference type="Gene3D" id="2.10.70.10">
    <property type="entry name" value="Complement Module, domain 1"/>
    <property type="match status" value="1"/>
</dbReference>
<dbReference type="AlphaFoldDB" id="A0A803KBB8"/>
<dbReference type="Pfam" id="PF05825">
    <property type="entry name" value="PSP94"/>
    <property type="match status" value="1"/>
</dbReference>
<comment type="similarity">
    <text evidence="2">Belongs to the beta-microseminoprotein family.</text>
</comment>
<keyword evidence="4" id="KW-1015">Disulfide bond</keyword>
<dbReference type="Ensembl" id="ENSXETT00000119013">
    <property type="protein sequence ID" value="ENSXETP00000117702"/>
    <property type="gene ID" value="ENSXETG00000034532"/>
</dbReference>
<protein>
    <submittedName>
        <fullName evidence="5">Beta-microseminoprotein</fullName>
    </submittedName>
</protein>
<dbReference type="Gene3D" id="2.20.25.590">
    <property type="match status" value="1"/>
</dbReference>
<evidence type="ECO:0000256" key="4">
    <source>
        <dbReference type="ARBA" id="ARBA00023157"/>
    </source>
</evidence>
<evidence type="ECO:0000256" key="3">
    <source>
        <dbReference type="ARBA" id="ARBA00022525"/>
    </source>
</evidence>
<comment type="subcellular location">
    <subcellularLocation>
        <location evidence="1">Secreted</location>
    </subcellularLocation>
</comment>
<dbReference type="Bgee" id="ENSXETG00000034532">
    <property type="expression patterns" value="Expressed in liver and 4 other cell types or tissues"/>
</dbReference>
<evidence type="ECO:0000313" key="5">
    <source>
        <dbReference type="Ensembl" id="ENSXETP00000117702"/>
    </source>
</evidence>
<reference evidence="5" key="1">
    <citation type="journal article" date="2010" name="Science">
        <title>The genome of the Western clawed frog Xenopus tropicalis.</title>
        <authorList>
            <person name="Hellsten U."/>
            <person name="Harland R.M."/>
            <person name="Gilchrist M.J."/>
            <person name="Hendrix D."/>
            <person name="Jurka J."/>
            <person name="Kapitonov V."/>
            <person name="Ovcharenko I."/>
            <person name="Putnam N.H."/>
            <person name="Shu S."/>
            <person name="Taher L."/>
            <person name="Blitz I.L."/>
            <person name="Blumberg B."/>
            <person name="Dichmann D.S."/>
            <person name="Dubchak I."/>
            <person name="Amaya E."/>
            <person name="Detter J.C."/>
            <person name="Fletcher R."/>
            <person name="Gerhard D.S."/>
            <person name="Goodstein D."/>
            <person name="Graves T."/>
            <person name="Grigoriev I.V."/>
            <person name="Grimwood J."/>
            <person name="Kawashima T."/>
            <person name="Lindquist E."/>
            <person name="Lucas S.M."/>
            <person name="Mead P.E."/>
            <person name="Mitros T."/>
            <person name="Ogino H."/>
            <person name="Ohta Y."/>
            <person name="Poliakov A.V."/>
            <person name="Pollet N."/>
            <person name="Robert J."/>
            <person name="Salamov A."/>
            <person name="Sater A.K."/>
            <person name="Schmutz J."/>
            <person name="Terry A."/>
            <person name="Vize P.D."/>
            <person name="Warren W.C."/>
            <person name="Wells D."/>
            <person name="Wills A."/>
            <person name="Wilson R.K."/>
            <person name="Zimmerman L.B."/>
            <person name="Zorn A.M."/>
            <person name="Grainger R."/>
            <person name="Grammer T."/>
            <person name="Khokha M.K."/>
            <person name="Richardson P.M."/>
            <person name="Rokhsar D.S."/>
        </authorList>
    </citation>
    <scope>NUCLEOTIDE SEQUENCE [LARGE SCALE GENOMIC DNA]</scope>
    <source>
        <strain evidence="5">Nigerian</strain>
    </source>
</reference>
<evidence type="ECO:0000256" key="1">
    <source>
        <dbReference type="ARBA" id="ARBA00004613"/>
    </source>
</evidence>
<name>A0A803KBB8_XENTR</name>
<dbReference type="PANTHER" id="PTHR10500">
    <property type="entry name" value="BETA-MICROSEMINOPROTEIN"/>
    <property type="match status" value="1"/>
</dbReference>
<gene>
    <name evidence="5" type="primary">LOC101733634</name>
</gene>
<accession>A0A803KBB8</accession>
<dbReference type="GO" id="GO:0005576">
    <property type="term" value="C:extracellular region"/>
    <property type="evidence" value="ECO:0007669"/>
    <property type="project" value="UniProtKB-SubCell"/>
</dbReference>
<keyword evidence="3" id="KW-0964">Secreted</keyword>
<organism evidence="5">
    <name type="scientific">Xenopus tropicalis</name>
    <name type="common">Western clawed frog</name>
    <name type="synonym">Silurana tropicalis</name>
    <dbReference type="NCBI Taxonomy" id="8364"/>
    <lineage>
        <taxon>Eukaryota</taxon>
        <taxon>Metazoa</taxon>
        <taxon>Chordata</taxon>
        <taxon>Craniata</taxon>
        <taxon>Vertebrata</taxon>
        <taxon>Euteleostomi</taxon>
        <taxon>Amphibia</taxon>
        <taxon>Batrachia</taxon>
        <taxon>Anura</taxon>
        <taxon>Pipoidea</taxon>
        <taxon>Pipidae</taxon>
        <taxon>Xenopodinae</taxon>
        <taxon>Xenopus</taxon>
        <taxon>Silurana</taxon>
    </lineage>
</organism>
<reference evidence="5" key="2">
    <citation type="submission" date="2021-03" db="UniProtKB">
        <authorList>
            <consortium name="Ensembl"/>
        </authorList>
    </citation>
    <scope>IDENTIFICATION</scope>
</reference>